<dbReference type="Proteomes" id="UP000294564">
    <property type="component" value="Unassembled WGS sequence"/>
</dbReference>
<evidence type="ECO:0000256" key="2">
    <source>
        <dbReference type="SAM" id="SignalP"/>
    </source>
</evidence>
<gene>
    <name evidence="3" type="ORF">EV195_110125</name>
</gene>
<dbReference type="EMBL" id="SLXM01000010">
    <property type="protein sequence ID" value="TCP22994.1"/>
    <property type="molecule type" value="Genomic_DNA"/>
</dbReference>
<dbReference type="RefSeq" id="WP_132795772.1">
    <property type="nucleotide sequence ID" value="NZ_SLXM01000010.1"/>
</dbReference>
<feature type="chain" id="PRO_5020194539" description="3-keto-disaccharide hydrolase domain-containing protein" evidence="2">
    <location>
        <begin position="25"/>
        <end position="830"/>
    </location>
</feature>
<evidence type="ECO:0000313" key="3">
    <source>
        <dbReference type="EMBL" id="TCP22994.1"/>
    </source>
</evidence>
<evidence type="ECO:0008006" key="5">
    <source>
        <dbReference type="Google" id="ProtNLM"/>
    </source>
</evidence>
<sequence>MKTTTLVSSLLFIFLMNFSQNVNAQYGYVYQEEFYSQSNWTNDNNDIRELYVSDGYYYFNHKKTEGDREITTRTFDIDFSRDFEITTSIKKISGEQDRGISFLFDYKDKDNYTEFGYTATGYYRVAESNSGNYNNIKSWTQSSNINKGNYSTNKLKIKKSGAYMNFYINGSYVHGISFKNFKGKKMGLRLYRNQKVAIDYFRVKYTSGSGSLAGGSATSTSTKTILFDGFNDNNNNWLIQDDSDARLAVNNGEYLLSHRRSAGGWSSTISKYVNTSRNFRITTQIKKVSGIQNNGYGITFGKKNNDNQNHFLVSGDGSYKIVKYENGKRTYLKDWTKSSYVKKGNYATNYLKVQKVGNAYKFYVNSNLVFTSYSVKWYGDRVGFTVYDNQSVRVGYLSMVYEDDKTSSNSSNVSNVLNSITSNKKFVTKENILFDGYNDNKNNWSTTKNENVSLDVVSGDYFFEHKRAKGGWSSTIPKYIDTSRDFKIVADLKKESGILNNGYGIIFGRKDSNNQNLFFVNGNGSYSINKVKNGKDNFLKTWTSNSAIRKGNGGYNVLQVVKLGSKLEYYINDTKVYTDYNPDFFGERLGYIVYDKQKISIAYISVGYLDKKNTTTNTNSTSSTNLSSNNSSTNDKTTSYTYDNSGYHFSDQFNNNSNGWYIVNDDKIGFNIKNGKYYLKHKRNLKGWATYDYNYIDTNKDFEIQTKLDKISGENNYGYGLIFGKQDLNDFRFYISSSGSFKVSKKINNNEEAIKDWTKSTYINTGNQKSNILTVKKIKGFYKFYINGAFVYQTAFQSFFGNDLGFVVYNNQEVAVDYIRVKYAGSFVND</sequence>
<keyword evidence="4" id="KW-1185">Reference proteome</keyword>
<reference evidence="3 4" key="1">
    <citation type="submission" date="2019-03" db="EMBL/GenBank/DDBJ databases">
        <title>Genomic Encyclopedia of Type Strains, Phase IV (KMG-IV): sequencing the most valuable type-strain genomes for metagenomic binning, comparative biology and taxonomic classification.</title>
        <authorList>
            <person name="Goeker M."/>
        </authorList>
    </citation>
    <scope>NUCLEOTIDE SEQUENCE [LARGE SCALE GENOMIC DNA]</scope>
    <source>
        <strain evidence="3 4">DSM 14836</strain>
    </source>
</reference>
<name>A0A4R2NNX0_9FLAO</name>
<evidence type="ECO:0000313" key="4">
    <source>
        <dbReference type="Proteomes" id="UP000294564"/>
    </source>
</evidence>
<proteinExistence type="predicted"/>
<keyword evidence="2" id="KW-0732">Signal</keyword>
<dbReference type="OrthoDB" id="976443at2"/>
<dbReference type="Gene3D" id="2.60.120.560">
    <property type="entry name" value="Exo-inulinase, domain 1"/>
    <property type="match status" value="4"/>
</dbReference>
<accession>A0A4R2NNX0</accession>
<organism evidence="3 4">
    <name type="scientific">Tenacibaculum skagerrakense</name>
    <dbReference type="NCBI Taxonomy" id="186571"/>
    <lineage>
        <taxon>Bacteria</taxon>
        <taxon>Pseudomonadati</taxon>
        <taxon>Bacteroidota</taxon>
        <taxon>Flavobacteriia</taxon>
        <taxon>Flavobacteriales</taxon>
        <taxon>Flavobacteriaceae</taxon>
        <taxon>Tenacibaculum</taxon>
    </lineage>
</organism>
<evidence type="ECO:0000256" key="1">
    <source>
        <dbReference type="SAM" id="MobiDB-lite"/>
    </source>
</evidence>
<feature type="signal peptide" evidence="2">
    <location>
        <begin position="1"/>
        <end position="24"/>
    </location>
</feature>
<feature type="region of interest" description="Disordered" evidence="1">
    <location>
        <begin position="616"/>
        <end position="637"/>
    </location>
</feature>
<dbReference type="AlphaFoldDB" id="A0A4R2NNX0"/>
<comment type="caution">
    <text evidence="3">The sequence shown here is derived from an EMBL/GenBank/DDBJ whole genome shotgun (WGS) entry which is preliminary data.</text>
</comment>
<protein>
    <recommendedName>
        <fullName evidence="5">3-keto-disaccharide hydrolase domain-containing protein</fullName>
    </recommendedName>
</protein>